<dbReference type="SMART" id="SM00345">
    <property type="entry name" value="HTH_GNTR"/>
    <property type="match status" value="1"/>
</dbReference>
<dbReference type="Pfam" id="PF00155">
    <property type="entry name" value="Aminotran_1_2"/>
    <property type="match status" value="1"/>
</dbReference>
<dbReference type="GO" id="GO:0003677">
    <property type="term" value="F:DNA binding"/>
    <property type="evidence" value="ECO:0007669"/>
    <property type="project" value="UniProtKB-KW"/>
</dbReference>
<evidence type="ECO:0000256" key="4">
    <source>
        <dbReference type="ARBA" id="ARBA00023125"/>
    </source>
</evidence>
<dbReference type="Proteomes" id="UP001139353">
    <property type="component" value="Unassembled WGS sequence"/>
</dbReference>
<proteinExistence type="inferred from homology"/>
<feature type="domain" description="HTH gntR-type" evidence="6">
    <location>
        <begin position="40"/>
        <end position="108"/>
    </location>
</feature>
<dbReference type="CDD" id="cd00609">
    <property type="entry name" value="AAT_like"/>
    <property type="match status" value="1"/>
</dbReference>
<dbReference type="InterPro" id="IPR036390">
    <property type="entry name" value="WH_DNA-bd_sf"/>
</dbReference>
<dbReference type="InterPro" id="IPR000524">
    <property type="entry name" value="Tscrpt_reg_HTH_GntR"/>
</dbReference>
<dbReference type="CDD" id="cd07377">
    <property type="entry name" value="WHTH_GntR"/>
    <property type="match status" value="1"/>
</dbReference>
<dbReference type="Pfam" id="PF00392">
    <property type="entry name" value="GntR"/>
    <property type="match status" value="1"/>
</dbReference>
<dbReference type="InterPro" id="IPR015424">
    <property type="entry name" value="PyrdxlP-dep_Trfase"/>
</dbReference>
<dbReference type="SUPFAM" id="SSF53383">
    <property type="entry name" value="PLP-dependent transferases"/>
    <property type="match status" value="1"/>
</dbReference>
<keyword evidence="4" id="KW-0238">DNA-binding</keyword>
<dbReference type="InterPro" id="IPR051446">
    <property type="entry name" value="HTH_trans_reg/aminotransferase"/>
</dbReference>
<comment type="similarity">
    <text evidence="1">In the C-terminal section; belongs to the class-I pyridoxal-phosphate-dependent aminotransferase family.</text>
</comment>
<dbReference type="InterPro" id="IPR036388">
    <property type="entry name" value="WH-like_DNA-bd_sf"/>
</dbReference>
<evidence type="ECO:0000313" key="8">
    <source>
        <dbReference type="Proteomes" id="UP001139353"/>
    </source>
</evidence>
<dbReference type="EMBL" id="JAJLJH010000001">
    <property type="protein sequence ID" value="MCK9684764.1"/>
    <property type="molecule type" value="Genomic_DNA"/>
</dbReference>
<organism evidence="7 8">
    <name type="scientific">Scleromatobacter humisilvae</name>
    <dbReference type="NCBI Taxonomy" id="2897159"/>
    <lineage>
        <taxon>Bacteria</taxon>
        <taxon>Pseudomonadati</taxon>
        <taxon>Pseudomonadota</taxon>
        <taxon>Betaproteobacteria</taxon>
        <taxon>Burkholderiales</taxon>
        <taxon>Sphaerotilaceae</taxon>
        <taxon>Scleromatobacter</taxon>
    </lineage>
</organism>
<dbReference type="RefSeq" id="WP_275680787.1">
    <property type="nucleotide sequence ID" value="NZ_JAJLJH010000001.1"/>
</dbReference>
<keyword evidence="7" id="KW-0032">Aminotransferase</keyword>
<keyword evidence="5" id="KW-0804">Transcription</keyword>
<dbReference type="PROSITE" id="PS50949">
    <property type="entry name" value="HTH_GNTR"/>
    <property type="match status" value="1"/>
</dbReference>
<dbReference type="SUPFAM" id="SSF46785">
    <property type="entry name" value="Winged helix' DNA-binding domain"/>
    <property type="match status" value="1"/>
</dbReference>
<keyword evidence="7" id="KW-0808">Transferase</keyword>
<dbReference type="GO" id="GO:0030170">
    <property type="term" value="F:pyridoxal phosphate binding"/>
    <property type="evidence" value="ECO:0007669"/>
    <property type="project" value="InterPro"/>
</dbReference>
<protein>
    <submittedName>
        <fullName evidence="7">PLP-dependent aminotransferase family protein</fullName>
    </submittedName>
</protein>
<dbReference type="InterPro" id="IPR015421">
    <property type="entry name" value="PyrdxlP-dep_Trfase_major"/>
</dbReference>
<dbReference type="InterPro" id="IPR004839">
    <property type="entry name" value="Aminotransferase_I/II_large"/>
</dbReference>
<dbReference type="GO" id="GO:0008483">
    <property type="term" value="F:transaminase activity"/>
    <property type="evidence" value="ECO:0007669"/>
    <property type="project" value="UniProtKB-KW"/>
</dbReference>
<dbReference type="PANTHER" id="PTHR46577:SF1">
    <property type="entry name" value="HTH-TYPE TRANSCRIPTIONAL REGULATORY PROTEIN GABR"/>
    <property type="match status" value="1"/>
</dbReference>
<keyword evidence="2" id="KW-0663">Pyridoxal phosphate</keyword>
<dbReference type="GO" id="GO:0003700">
    <property type="term" value="F:DNA-binding transcription factor activity"/>
    <property type="evidence" value="ECO:0007669"/>
    <property type="project" value="InterPro"/>
</dbReference>
<evidence type="ECO:0000313" key="7">
    <source>
        <dbReference type="EMBL" id="MCK9684764.1"/>
    </source>
</evidence>
<evidence type="ECO:0000256" key="2">
    <source>
        <dbReference type="ARBA" id="ARBA00022898"/>
    </source>
</evidence>
<dbReference type="PANTHER" id="PTHR46577">
    <property type="entry name" value="HTH-TYPE TRANSCRIPTIONAL REGULATORY PROTEIN GABR"/>
    <property type="match status" value="1"/>
</dbReference>
<dbReference type="Gene3D" id="3.40.640.10">
    <property type="entry name" value="Type I PLP-dependent aspartate aminotransferase-like (Major domain)"/>
    <property type="match status" value="1"/>
</dbReference>
<keyword evidence="8" id="KW-1185">Reference proteome</keyword>
<evidence type="ECO:0000256" key="3">
    <source>
        <dbReference type="ARBA" id="ARBA00023015"/>
    </source>
</evidence>
<evidence type="ECO:0000256" key="1">
    <source>
        <dbReference type="ARBA" id="ARBA00005384"/>
    </source>
</evidence>
<gene>
    <name evidence="7" type="ORF">LPC04_03485</name>
</gene>
<comment type="caution">
    <text evidence="7">The sequence shown here is derived from an EMBL/GenBank/DDBJ whole genome shotgun (WGS) entry which is preliminary data.</text>
</comment>
<dbReference type="Gene3D" id="1.10.10.10">
    <property type="entry name" value="Winged helix-like DNA-binding domain superfamily/Winged helix DNA-binding domain"/>
    <property type="match status" value="1"/>
</dbReference>
<reference evidence="7" key="1">
    <citation type="submission" date="2021-11" db="EMBL/GenBank/DDBJ databases">
        <title>BS-T2-15 a new species belonging to the Comamonadaceae family isolated from the soil of a French oak forest.</title>
        <authorList>
            <person name="Mieszkin S."/>
            <person name="Alain K."/>
        </authorList>
    </citation>
    <scope>NUCLEOTIDE SEQUENCE</scope>
    <source>
        <strain evidence="7">BS-T2-15</strain>
    </source>
</reference>
<evidence type="ECO:0000256" key="5">
    <source>
        <dbReference type="ARBA" id="ARBA00023163"/>
    </source>
</evidence>
<accession>A0A9X1YEG2</accession>
<evidence type="ECO:0000259" key="6">
    <source>
        <dbReference type="PROSITE" id="PS50949"/>
    </source>
</evidence>
<dbReference type="AlphaFoldDB" id="A0A9X1YEG2"/>
<name>A0A9X1YEG2_9BURK</name>
<keyword evidence="3" id="KW-0805">Transcription regulation</keyword>
<sequence>MRAPPMPSSSPPTAANARADALVDWLQHAWAHPAGDELALAIGARLTQLIRRAILDRVVPPAHRLPSTRALAQALRIARNTVVPVYEQLRAEGFVVAGHGSGTYVCRIAPDALPVAARPMQAVEQRTAAPLAFSRRGRRYHSHPLHEFWTRQPFCPGQFDFALFPHRLWNRLQQRQLRRADPVQLEQGEPGGAPELRQSIAEHVRATRGVRCAPDQVIITDGTGESIDLVARLMCDPGDAVLLEDPGYWAATQVLSDHGLRLQPVPVDAHGLPVPVLRKGQRAPRLAYLTPSNQFPTGGVMPLARRLEWLQFAARHDTLLLEDDYDSEYRYQGAPFPSLQGQDGAGRVIYLGTFSKTVYPGIRVAFLVVPQGLQRVFADASADFYRDGDQIVQQVLADFMREGHYAAHVRTLRREYALRRDAMLRALVDALPGEFASHRLSVVSGARGVHLTLALPADVDDRAVAREAIAHGVTAIPLSVYAMRVAWRGLVLSFAATPAEHIGPLVAALAPVLRNALRSSTTYPHK</sequence>